<dbReference type="SUPFAM" id="SSF55347">
    <property type="entry name" value="Glyceraldehyde-3-phosphate dehydrogenase-like, C-terminal domain"/>
    <property type="match status" value="1"/>
</dbReference>
<name>A0A7X2S5H2_9BACI</name>
<keyword evidence="4" id="KW-1185">Reference proteome</keyword>
<gene>
    <name evidence="3" type="ORF">GKZ89_11270</name>
</gene>
<evidence type="ECO:0000259" key="1">
    <source>
        <dbReference type="Pfam" id="PF01408"/>
    </source>
</evidence>
<comment type="caution">
    <text evidence="3">The sequence shown here is derived from an EMBL/GenBank/DDBJ whole genome shotgun (WGS) entry which is preliminary data.</text>
</comment>
<protein>
    <submittedName>
        <fullName evidence="3">Oxidoreductase</fullName>
    </submittedName>
</protein>
<dbReference type="SUPFAM" id="SSF51735">
    <property type="entry name" value="NAD(P)-binding Rossmann-fold domains"/>
    <property type="match status" value="1"/>
</dbReference>
<dbReference type="Gene3D" id="3.30.360.10">
    <property type="entry name" value="Dihydrodipicolinate Reductase, domain 2"/>
    <property type="match status" value="1"/>
</dbReference>
<accession>A0A7X2S5H2</accession>
<dbReference type="Pfam" id="PF01408">
    <property type="entry name" value="GFO_IDH_MocA"/>
    <property type="match status" value="1"/>
</dbReference>
<proteinExistence type="predicted"/>
<dbReference type="PANTHER" id="PTHR43054:SF1">
    <property type="entry name" value="SCYLLO-INOSITOL 2-DEHYDROGENASE (NADP(+)) IOLU"/>
    <property type="match status" value="1"/>
</dbReference>
<dbReference type="InterPro" id="IPR036291">
    <property type="entry name" value="NAD(P)-bd_dom_sf"/>
</dbReference>
<evidence type="ECO:0000259" key="2">
    <source>
        <dbReference type="Pfam" id="PF22725"/>
    </source>
</evidence>
<evidence type="ECO:0000313" key="3">
    <source>
        <dbReference type="EMBL" id="MTH53987.1"/>
    </source>
</evidence>
<dbReference type="Pfam" id="PF22725">
    <property type="entry name" value="GFO_IDH_MocA_C3"/>
    <property type="match status" value="1"/>
</dbReference>
<evidence type="ECO:0000313" key="4">
    <source>
        <dbReference type="Proteomes" id="UP000434639"/>
    </source>
</evidence>
<dbReference type="InterPro" id="IPR055170">
    <property type="entry name" value="GFO_IDH_MocA-like_dom"/>
</dbReference>
<dbReference type="EMBL" id="WMIB01000010">
    <property type="protein sequence ID" value="MTH53987.1"/>
    <property type="molecule type" value="Genomic_DNA"/>
</dbReference>
<dbReference type="InterPro" id="IPR000683">
    <property type="entry name" value="Gfo/Idh/MocA-like_OxRdtase_N"/>
</dbReference>
<feature type="domain" description="Gfo/Idh/MocA-like oxidoreductase N-terminal" evidence="1">
    <location>
        <begin position="2"/>
        <end position="119"/>
    </location>
</feature>
<dbReference type="Proteomes" id="UP000434639">
    <property type="component" value="Unassembled WGS sequence"/>
</dbReference>
<reference evidence="3 4" key="1">
    <citation type="journal article" date="2017" name="Int. J. Syst. Evol. Microbiol.">
        <title>Bacillus mangrovi sp. nov., isolated from a sediment sample from a mangrove forest.</title>
        <authorList>
            <person name="Gupta V."/>
            <person name="Singh P.K."/>
            <person name="Korpole S."/>
            <person name="Tanuku N.R.S."/>
            <person name="Pinnaka A.K."/>
        </authorList>
    </citation>
    <scope>NUCLEOTIDE SEQUENCE [LARGE SCALE GENOMIC DNA]</scope>
    <source>
        <strain evidence="3 4">KCTC 33872</strain>
    </source>
</reference>
<dbReference type="AlphaFoldDB" id="A0A7X2S5H2"/>
<dbReference type="GO" id="GO:0000166">
    <property type="term" value="F:nucleotide binding"/>
    <property type="evidence" value="ECO:0007669"/>
    <property type="project" value="InterPro"/>
</dbReference>
<feature type="domain" description="GFO/IDH/MocA-like oxidoreductase" evidence="2">
    <location>
        <begin position="138"/>
        <end position="247"/>
    </location>
</feature>
<dbReference type="PANTHER" id="PTHR43054">
    <property type="match status" value="1"/>
</dbReference>
<dbReference type="RefSeq" id="WP_155112515.1">
    <property type="nucleotide sequence ID" value="NZ_WMIB01000010.1"/>
</dbReference>
<dbReference type="OrthoDB" id="9815825at2"/>
<dbReference type="Gene3D" id="3.40.50.720">
    <property type="entry name" value="NAD(P)-binding Rossmann-like Domain"/>
    <property type="match status" value="1"/>
</dbReference>
<organism evidence="3 4">
    <name type="scientific">Metabacillus mangrovi</name>
    <dbReference type="NCBI Taxonomy" id="1491830"/>
    <lineage>
        <taxon>Bacteria</taxon>
        <taxon>Bacillati</taxon>
        <taxon>Bacillota</taxon>
        <taxon>Bacilli</taxon>
        <taxon>Bacillales</taxon>
        <taxon>Bacillaceae</taxon>
        <taxon>Metabacillus</taxon>
    </lineage>
</organism>
<sequence>MIRFGVIGTNWITEKFLDAAEQTGELKLTAVYSRTADRAAEFAEKHGAGHTYTDLEEFAASGEFEAVYIASPNAFHADQSILCMNNGKHVLCEKPIASNGAEMKRMIEAAKENGVLLMEAMKTTLLPNFKAIQSNLHKIGKVRRYVASYCQYSSRYDAYKEGKILNAFKPELSNGSMMDIGIYCIAPMAALFGKPESIQATAFMLDTGVDGEGSILFQYPDHDAIVMFSKITDSHLPSEIQGEEGSILIDKFSTMENVRIVYRNGETENISVQQNENSMYEEAAEFASLIREGKLESAVNTFENSLTVLEIMDLSRRQIGLVFPADEVTS</sequence>